<proteinExistence type="predicted"/>
<protein>
    <submittedName>
        <fullName evidence="1">Uncharacterized protein</fullName>
    </submittedName>
</protein>
<evidence type="ECO:0000313" key="2">
    <source>
        <dbReference type="Proteomes" id="UP000198856"/>
    </source>
</evidence>
<keyword evidence="2" id="KW-1185">Reference proteome</keyword>
<dbReference type="EMBL" id="FNFC01000021">
    <property type="protein sequence ID" value="SDK12851.1"/>
    <property type="molecule type" value="Genomic_DNA"/>
</dbReference>
<reference evidence="1 2" key="1">
    <citation type="submission" date="2016-10" db="EMBL/GenBank/DDBJ databases">
        <authorList>
            <person name="de Groot N.N."/>
        </authorList>
    </citation>
    <scope>NUCLEOTIDE SEQUENCE [LARGE SCALE GENOMIC DNA]</scope>
    <source>
        <strain evidence="1 2">IBRC-M10015</strain>
    </source>
</reference>
<accession>A0A1G8ZCQ0</accession>
<dbReference type="AlphaFoldDB" id="A0A1G8ZCQ0"/>
<name>A0A1G8ZCQ0_9EURY</name>
<evidence type="ECO:0000313" key="1">
    <source>
        <dbReference type="EMBL" id="SDK12851.1"/>
    </source>
</evidence>
<dbReference type="Proteomes" id="UP000198856">
    <property type="component" value="Unassembled WGS sequence"/>
</dbReference>
<sequence>MIVRRIYAATSGQCLVRNTDQVDEKERERVKQDVQSGVRFVVDATHGEVRGFLPVRRTAPEAFYGVVQIEPQSNPLDEFWTAIHEEFAERPGWTLRKDTEEGEFLRIVAGERSLENNTTEFLEQLQEQNRPVTVGVSDLQTAGRLLRHNYTSESVRIENTVVAINMIENIAYDVLYWSREQEDSTTLLAGANQETQEMMESETKHDPTLRDLIFQWFRRDR</sequence>
<dbReference type="STRING" id="890420.SAMN05216226_1212"/>
<dbReference type="RefSeq" id="WP_092704661.1">
    <property type="nucleotide sequence ID" value="NZ_FNFC01000021.1"/>
</dbReference>
<organism evidence="1 2">
    <name type="scientific">Halovenus aranensis</name>
    <dbReference type="NCBI Taxonomy" id="890420"/>
    <lineage>
        <taxon>Archaea</taxon>
        <taxon>Methanobacteriati</taxon>
        <taxon>Methanobacteriota</taxon>
        <taxon>Stenosarchaea group</taxon>
        <taxon>Halobacteria</taxon>
        <taxon>Halobacteriales</taxon>
        <taxon>Haloarculaceae</taxon>
        <taxon>Halovenus</taxon>
    </lineage>
</organism>
<gene>
    <name evidence="1" type="ORF">SAMN05216226_1212</name>
</gene>